<dbReference type="InterPro" id="IPR027417">
    <property type="entry name" value="P-loop_NTPase"/>
</dbReference>
<evidence type="ECO:0000313" key="2">
    <source>
        <dbReference type="EMBL" id="GCE99814.1"/>
    </source>
</evidence>
<dbReference type="PANTHER" id="PTHR43514">
    <property type="entry name" value="ABC TRANSPORTER I FAMILY MEMBER 10"/>
    <property type="match status" value="1"/>
</dbReference>
<dbReference type="OrthoDB" id="10255969at2759"/>
<dbReference type="InterPro" id="IPR003439">
    <property type="entry name" value="ABC_transporter-like_ATP-bd"/>
</dbReference>
<gene>
    <name evidence="2" type="ORF">ZYGM_002040</name>
</gene>
<dbReference type="Proteomes" id="UP000301737">
    <property type="component" value="Unassembled WGS sequence"/>
</dbReference>
<dbReference type="SUPFAM" id="SSF52540">
    <property type="entry name" value="P-loop containing nucleoside triphosphate hydrolases"/>
    <property type="match status" value="2"/>
</dbReference>
<protein>
    <recommendedName>
        <fullName evidence="1">ABC transporter domain-containing protein</fullName>
    </recommendedName>
</protein>
<feature type="domain" description="ABC transporter" evidence="1">
    <location>
        <begin position="39"/>
        <end position="292"/>
    </location>
</feature>
<evidence type="ECO:0000259" key="1">
    <source>
        <dbReference type="PROSITE" id="PS50893"/>
    </source>
</evidence>
<dbReference type="PANTHER" id="PTHR43514:SF4">
    <property type="entry name" value="ABC TRANSPORTER I FAMILY MEMBER 10"/>
    <property type="match status" value="1"/>
</dbReference>
<dbReference type="GO" id="GO:0005739">
    <property type="term" value="C:mitochondrion"/>
    <property type="evidence" value="ECO:0007669"/>
    <property type="project" value="TreeGrafter"/>
</dbReference>
<dbReference type="AlphaFoldDB" id="A0A4C2E6B1"/>
<proteinExistence type="predicted"/>
<name>A0A4C2E6B1_9SACH</name>
<dbReference type="GO" id="GO:0016887">
    <property type="term" value="F:ATP hydrolysis activity"/>
    <property type="evidence" value="ECO:0007669"/>
    <property type="project" value="InterPro"/>
</dbReference>
<dbReference type="InterPro" id="IPR050334">
    <property type="entry name" value="Molybdenum_import_ModC"/>
</dbReference>
<reference evidence="2 3" key="1">
    <citation type="submission" date="2019-01" db="EMBL/GenBank/DDBJ databases">
        <title>Draft Genome Sequencing of Zygosaccharomyces mellis Ca-7.</title>
        <authorList>
            <person name="Shiwa Y."/>
            <person name="Kanesaki Y."/>
            <person name="Ishige T."/>
            <person name="Mura K."/>
            <person name="Hori T."/>
            <person name="Tamura T."/>
        </authorList>
    </citation>
    <scope>NUCLEOTIDE SEQUENCE [LARGE SCALE GENOMIC DNA]</scope>
    <source>
        <strain evidence="2 3">Ca-7</strain>
    </source>
</reference>
<dbReference type="PROSITE" id="PS50893">
    <property type="entry name" value="ABC_TRANSPORTER_2"/>
    <property type="match status" value="1"/>
</dbReference>
<sequence>MQIEEFYARAVAFDHNSFFSDDFESIICFLMSQKAGFVVRIRDALFKSSLARNAPAVFPHRIKHFEVKPGEKWVIWGPGKGQFMNILSNKFLSDPPLSLQFGVGGKYPRVEQVLFKGVIPTAHLSARYEYFKDEFDVTCKKFILDNAVGSNNVSYDVAKTDREIDMNLYDKLIDSLQLRDLQDRWAMGLSNGQMRRARMAFSLLKKPDLLLVDDPFLGLDPMATEIISNFLANYDLPIIIGLRFQDEIPSWCTHVCCVENDGQILFQGAVNQYDTHIKKLKDSLANSTYSENKSSLELGELVSKHPLFGIKPQVPHLELRGLDVKYRGQPVLADLHWKVEPGSRWHVQGNNGSGKSTLLALITAEHPQSWNSKVVEHGIPRRTGKASYFGINKNIGMSAPELHAIFLKNCGERLTVRESIATGFHEASNNNFTPIWSKLRGDQQEMVERLIEYFALPADKLFGALTVSDQKLALFVRSVVKMPKLLLLDEAFSGMELEPMLRCHEFLNHWPGTTMVVSHVPEETPKCHYYLRLVSPGVYDIGRVQ</sequence>
<organism evidence="2 3">
    <name type="scientific">Zygosaccharomyces mellis</name>
    <dbReference type="NCBI Taxonomy" id="42258"/>
    <lineage>
        <taxon>Eukaryota</taxon>
        <taxon>Fungi</taxon>
        <taxon>Dikarya</taxon>
        <taxon>Ascomycota</taxon>
        <taxon>Saccharomycotina</taxon>
        <taxon>Saccharomycetes</taxon>
        <taxon>Saccharomycetales</taxon>
        <taxon>Saccharomycetaceae</taxon>
        <taxon>Zygosaccharomyces</taxon>
    </lineage>
</organism>
<comment type="caution">
    <text evidence="2">The sequence shown here is derived from an EMBL/GenBank/DDBJ whole genome shotgun (WGS) entry which is preliminary data.</text>
</comment>
<accession>A0A4C2E6B1</accession>
<evidence type="ECO:0000313" key="3">
    <source>
        <dbReference type="Proteomes" id="UP000301737"/>
    </source>
</evidence>
<dbReference type="EMBL" id="BIMX01000013">
    <property type="protein sequence ID" value="GCE99814.1"/>
    <property type="molecule type" value="Genomic_DNA"/>
</dbReference>
<dbReference type="Gene3D" id="3.40.50.300">
    <property type="entry name" value="P-loop containing nucleotide triphosphate hydrolases"/>
    <property type="match status" value="2"/>
</dbReference>
<keyword evidence="3" id="KW-1185">Reference proteome</keyword>
<dbReference type="Pfam" id="PF00005">
    <property type="entry name" value="ABC_tran"/>
    <property type="match status" value="2"/>
</dbReference>
<dbReference type="GO" id="GO:0005524">
    <property type="term" value="F:ATP binding"/>
    <property type="evidence" value="ECO:0007669"/>
    <property type="project" value="InterPro"/>
</dbReference>